<dbReference type="Proteomes" id="UP000029889">
    <property type="component" value="Segment"/>
</dbReference>
<keyword evidence="1" id="KW-0812">Transmembrane</keyword>
<dbReference type="RefSeq" id="YP_009101812.1">
    <property type="nucleotide sequence ID" value="NC_025447.1"/>
</dbReference>
<feature type="transmembrane region" description="Helical" evidence="1">
    <location>
        <begin position="83"/>
        <end position="102"/>
    </location>
</feature>
<protein>
    <submittedName>
        <fullName evidence="2">Uncharacterized protein</fullName>
    </submittedName>
</protein>
<keyword evidence="3" id="KW-1185">Reference proteome</keyword>
<feature type="transmembrane region" description="Helical" evidence="1">
    <location>
        <begin position="12"/>
        <end position="34"/>
    </location>
</feature>
<keyword evidence="1" id="KW-1133">Transmembrane helix</keyword>
<dbReference type="KEGG" id="vg:22111265"/>
<feature type="transmembrane region" description="Helical" evidence="1">
    <location>
        <begin position="50"/>
        <end position="71"/>
    </location>
</feature>
<gene>
    <name evidence="2" type="primary">225</name>
    <name evidence="2" type="ORF">PBI_121Q_225</name>
</gene>
<accession>A0A097EXH6</accession>
<organism evidence="2 3">
    <name type="scientific">Escherichia phage 121Q</name>
    <dbReference type="NCBI Taxonomy" id="1555202"/>
    <lineage>
        <taxon>Viruses</taxon>
        <taxon>Duplodnaviria</taxon>
        <taxon>Heunggongvirae</taxon>
        <taxon>Uroviricota</taxon>
        <taxon>Caudoviricetes</taxon>
        <taxon>Asteriusvirus</taxon>
        <taxon>Asteriusvirus av121Q</taxon>
    </lineage>
</organism>
<proteinExistence type="predicted"/>
<reference evidence="2 3" key="1">
    <citation type="submission" date="2014-09" db="EMBL/GenBank/DDBJ databases">
        <authorList>
            <person name="Lapin J.S."/>
            <person name="Pope W.H."/>
            <person name="Hua J."/>
            <person name="Ford M.E."/>
            <person name="Conway J.F."/>
            <person name="Hatfull G.F."/>
            <person name="Hendrix R.W."/>
        </authorList>
    </citation>
    <scope>NUCLEOTIDE SEQUENCE [LARGE SCALE GENOMIC DNA]</scope>
</reference>
<keyword evidence="1" id="KW-0472">Membrane</keyword>
<sequence>MLEFFKSDTMISITLIYLFGFFFYHALVVVLWYFKKKIVFKLYPVRNSSLVLYTLVQGLFAIVGLMAHLIYCANPHLNSISQYIVFFGLFIWLVAYLIHLIIHGRDKIRGDF</sequence>
<dbReference type="GeneID" id="22111265"/>
<dbReference type="EMBL" id="KM507819">
    <property type="protein sequence ID" value="AIT14115.1"/>
    <property type="molecule type" value="Genomic_DNA"/>
</dbReference>
<evidence type="ECO:0000313" key="2">
    <source>
        <dbReference type="EMBL" id="AIT14115.1"/>
    </source>
</evidence>
<evidence type="ECO:0000256" key="1">
    <source>
        <dbReference type="SAM" id="Phobius"/>
    </source>
</evidence>
<name>A0A097EXH6_9CAUD</name>
<evidence type="ECO:0000313" key="3">
    <source>
        <dbReference type="Proteomes" id="UP000029889"/>
    </source>
</evidence>